<proteinExistence type="predicted"/>
<feature type="signal peptide" evidence="1">
    <location>
        <begin position="1"/>
        <end position="28"/>
    </location>
</feature>
<sequence>MGKFLSLSHVLILIFLMKSSIFCPHLHAMPPPNPIQCNATSCTLHNAYGVWGDRRDCGSSKLVYPATEEELRLAVANANQNNLKVKFKLEGAFKRSITLNFTKDEGIEDEYMEHGKKYEFGDIGWYPSAYTAVYRYDQRLPLTTSGDAVNDFLGFQSQSVLVSSATRAIGIVFLISPPKCFRQLLYIPIYIFQHV</sequence>
<evidence type="ECO:0000256" key="1">
    <source>
        <dbReference type="SAM" id="SignalP"/>
    </source>
</evidence>
<organism evidence="2">
    <name type="scientific">Opuntia streptacantha</name>
    <name type="common">Prickly pear cactus</name>
    <name type="synonym">Opuntia cardona</name>
    <dbReference type="NCBI Taxonomy" id="393608"/>
    <lineage>
        <taxon>Eukaryota</taxon>
        <taxon>Viridiplantae</taxon>
        <taxon>Streptophyta</taxon>
        <taxon>Embryophyta</taxon>
        <taxon>Tracheophyta</taxon>
        <taxon>Spermatophyta</taxon>
        <taxon>Magnoliopsida</taxon>
        <taxon>eudicotyledons</taxon>
        <taxon>Gunneridae</taxon>
        <taxon>Pentapetalae</taxon>
        <taxon>Caryophyllales</taxon>
        <taxon>Cactineae</taxon>
        <taxon>Cactaceae</taxon>
        <taxon>Opuntioideae</taxon>
        <taxon>Opuntia</taxon>
    </lineage>
</organism>
<reference evidence="2" key="1">
    <citation type="journal article" date="2013" name="J. Plant Res.">
        <title>Effect of fungi and light on seed germination of three Opuntia species from semiarid lands of central Mexico.</title>
        <authorList>
            <person name="Delgado-Sanchez P."/>
            <person name="Jimenez-Bremont J.F."/>
            <person name="Guerrero-Gonzalez Mde L."/>
            <person name="Flores J."/>
        </authorList>
    </citation>
    <scope>NUCLEOTIDE SEQUENCE</scope>
    <source>
        <tissue evidence="2">Cladode</tissue>
    </source>
</reference>
<feature type="chain" id="PRO_5028242627" evidence="1">
    <location>
        <begin position="29"/>
        <end position="195"/>
    </location>
</feature>
<evidence type="ECO:0000313" key="2">
    <source>
        <dbReference type="EMBL" id="MBA4656901.1"/>
    </source>
</evidence>
<accession>A0A7C9E0L7</accession>
<dbReference type="AlphaFoldDB" id="A0A7C9E0L7"/>
<keyword evidence="1" id="KW-0732">Signal</keyword>
<protein>
    <submittedName>
        <fullName evidence="2">Uncharacterized protein</fullName>
    </submittedName>
</protein>
<dbReference type="EMBL" id="GISG01194007">
    <property type="protein sequence ID" value="MBA4656901.1"/>
    <property type="molecule type" value="Transcribed_RNA"/>
</dbReference>
<name>A0A7C9E0L7_OPUST</name>
<reference evidence="2" key="2">
    <citation type="submission" date="2020-07" db="EMBL/GenBank/DDBJ databases">
        <authorList>
            <person name="Vera ALvarez R."/>
            <person name="Arias-Moreno D.M."/>
            <person name="Jimenez-Jacinto V."/>
            <person name="Jimenez-Bremont J.F."/>
            <person name="Swaminathan K."/>
            <person name="Moose S.P."/>
            <person name="Guerrero-Gonzalez M.L."/>
            <person name="Marino-Ramirez L."/>
            <person name="Landsman D."/>
            <person name="Rodriguez-Kessler M."/>
            <person name="Delgado-Sanchez P."/>
        </authorList>
    </citation>
    <scope>NUCLEOTIDE SEQUENCE</scope>
    <source>
        <tissue evidence="2">Cladode</tissue>
    </source>
</reference>